<evidence type="ECO:0000256" key="1">
    <source>
        <dbReference type="ARBA" id="ARBA00004328"/>
    </source>
</evidence>
<dbReference type="Proteomes" id="UP000680390">
    <property type="component" value="Segment"/>
</dbReference>
<dbReference type="EMBL" id="BK014128">
    <property type="protein sequence ID" value="DAD52518.1"/>
    <property type="molecule type" value="Genomic_RNA"/>
</dbReference>
<name>A0A8S5L461_9VIRU</name>
<accession>A0A8S5L461</accession>
<dbReference type="Gene3D" id="3.30.380.10">
    <property type="entry name" value="MS2 Viral Coat Protein"/>
    <property type="match status" value="1"/>
</dbReference>
<keyword evidence="2 4" id="KW-0167">Capsid protein</keyword>
<dbReference type="GO" id="GO:0019028">
    <property type="term" value="C:viral capsid"/>
    <property type="evidence" value="ECO:0007669"/>
    <property type="project" value="UniProtKB-KW"/>
</dbReference>
<protein>
    <submittedName>
        <fullName evidence="4">Coat protein</fullName>
    </submittedName>
</protein>
<proteinExistence type="predicted"/>
<keyword evidence="3" id="KW-0946">Virion</keyword>
<dbReference type="RefSeq" id="YP_010769694.1">
    <property type="nucleotide sequence ID" value="NC_074049.1"/>
</dbReference>
<evidence type="ECO:0000256" key="3">
    <source>
        <dbReference type="ARBA" id="ARBA00022844"/>
    </source>
</evidence>
<comment type="subcellular location">
    <subcellularLocation>
        <location evidence="1">Virion</location>
    </subcellularLocation>
</comment>
<evidence type="ECO:0000313" key="5">
    <source>
        <dbReference type="Proteomes" id="UP000680390"/>
    </source>
</evidence>
<reference evidence="4" key="1">
    <citation type="submission" date="2020-09" db="EMBL/GenBank/DDBJ databases">
        <title>Leviviricetes taxonomy.</title>
        <authorList>
            <person name="Stockdale S.R."/>
            <person name="Callanan J."/>
            <person name="Adriaenssens E.M."/>
            <person name="Kuhn J.H."/>
            <person name="Rumnieks J."/>
            <person name="Shkoporov A."/>
            <person name="Draper L.A."/>
            <person name="Ross P."/>
            <person name="Hill C."/>
        </authorList>
    </citation>
    <scope>NUCLEOTIDE SEQUENCE</scope>
</reference>
<keyword evidence="5" id="KW-1185">Reference proteome</keyword>
<organism evidence="4 5">
    <name type="scientific">ssRNA phage SRR5467137_1</name>
    <dbReference type="NCBI Taxonomy" id="2786475"/>
    <lineage>
        <taxon>Viruses</taxon>
        <taxon>Riboviria</taxon>
        <taxon>Orthornavirae</taxon>
        <taxon>Lenarviricota</taxon>
        <taxon>Leviviricetes</taxon>
        <taxon>Norzivirales</taxon>
        <taxon>Fiersviridae</taxon>
        <taxon>Paysduvirus</taxon>
        <taxon>Paysduvirus asiocola</taxon>
    </lineage>
</organism>
<evidence type="ECO:0000256" key="2">
    <source>
        <dbReference type="ARBA" id="ARBA00022561"/>
    </source>
</evidence>
<dbReference type="KEGG" id="vg:80398784"/>
<dbReference type="InterPro" id="IPR015954">
    <property type="entry name" value="Phage_RNA-type_capsid"/>
</dbReference>
<evidence type="ECO:0000313" key="4">
    <source>
        <dbReference type="EMBL" id="DAD52518.1"/>
    </source>
</evidence>
<gene>
    <name evidence="4" type="primary">SRR5467137_1_2</name>
</gene>
<sequence length="132" mass="13923">MPQAQDITVDNGESTPVAKTFTLINPAAGDGGMAMWALKEGLISSVFPSFTAVAAKTANKSRKLTLKLRVPSSYTDAVTGLTAVGSAAEANVTMSIPDDFPESRKNDVTAFVTNIMKDALVQEMLHDAYPAT</sequence>
<dbReference type="SUPFAM" id="SSF55405">
    <property type="entry name" value="RNA bacteriophage capsid protein"/>
    <property type="match status" value="1"/>
</dbReference>
<dbReference type="GeneID" id="80398784"/>